<evidence type="ECO:0000313" key="4">
    <source>
        <dbReference type="Proteomes" id="UP000291020"/>
    </source>
</evidence>
<dbReference type="GO" id="GO:0043525">
    <property type="term" value="P:positive regulation of neuron apoptotic process"/>
    <property type="evidence" value="ECO:0007669"/>
    <property type="project" value="TreeGrafter"/>
</dbReference>
<dbReference type="InterPro" id="IPR011600">
    <property type="entry name" value="Pept_C14_caspase"/>
</dbReference>
<dbReference type="Pfam" id="PF00656">
    <property type="entry name" value="Peptidase_C14"/>
    <property type="match status" value="1"/>
</dbReference>
<dbReference type="InterPro" id="IPR033139">
    <property type="entry name" value="Caspase_cys_AS"/>
</dbReference>
<evidence type="ECO:0000313" key="3">
    <source>
        <dbReference type="Ensembl" id="ENSGAGP00000010281.1"/>
    </source>
</evidence>
<dbReference type="SUPFAM" id="SSF52129">
    <property type="entry name" value="Caspase-like"/>
    <property type="match status" value="1"/>
</dbReference>
<dbReference type="Proteomes" id="UP000291020">
    <property type="component" value="Unassembled WGS sequence"/>
</dbReference>
<dbReference type="InterPro" id="IPR029030">
    <property type="entry name" value="Caspase-like_dom_sf"/>
</dbReference>
<dbReference type="PANTHER" id="PTHR10454:SF131">
    <property type="entry name" value="CASPASE-14"/>
    <property type="match status" value="1"/>
</dbReference>
<dbReference type="InterPro" id="IPR001309">
    <property type="entry name" value="Pept_C14_p20"/>
</dbReference>
<dbReference type="PANTHER" id="PTHR10454">
    <property type="entry name" value="CASPASE"/>
    <property type="match status" value="1"/>
</dbReference>
<dbReference type="GO" id="GO:0006508">
    <property type="term" value="P:proteolysis"/>
    <property type="evidence" value="ECO:0007669"/>
    <property type="project" value="InterPro"/>
</dbReference>
<proteinExistence type="inferred from homology"/>
<dbReference type="GO" id="GO:0005829">
    <property type="term" value="C:cytosol"/>
    <property type="evidence" value="ECO:0007669"/>
    <property type="project" value="TreeGrafter"/>
</dbReference>
<evidence type="ECO:0000259" key="2">
    <source>
        <dbReference type="PROSITE" id="PS50208"/>
    </source>
</evidence>
<evidence type="ECO:0000256" key="1">
    <source>
        <dbReference type="ARBA" id="ARBA00010134"/>
    </source>
</evidence>
<feature type="domain" description="Caspase family p20" evidence="2">
    <location>
        <begin position="24"/>
        <end position="134"/>
    </location>
</feature>
<dbReference type="AlphaFoldDB" id="A0A452H6I5"/>
<organism evidence="3 4">
    <name type="scientific">Gopherus agassizii</name>
    <name type="common">Agassiz's desert tortoise</name>
    <dbReference type="NCBI Taxonomy" id="38772"/>
    <lineage>
        <taxon>Eukaryota</taxon>
        <taxon>Metazoa</taxon>
        <taxon>Chordata</taxon>
        <taxon>Craniata</taxon>
        <taxon>Vertebrata</taxon>
        <taxon>Euteleostomi</taxon>
        <taxon>Archelosauria</taxon>
        <taxon>Testudinata</taxon>
        <taxon>Testudines</taxon>
        <taxon>Cryptodira</taxon>
        <taxon>Durocryptodira</taxon>
        <taxon>Testudinoidea</taxon>
        <taxon>Testudinidae</taxon>
        <taxon>Gopherus</taxon>
    </lineage>
</organism>
<keyword evidence="4" id="KW-1185">Reference proteome</keyword>
<dbReference type="PROSITE" id="PS50208">
    <property type="entry name" value="CASPASE_P20"/>
    <property type="match status" value="1"/>
</dbReference>
<accession>A0A452H6I5</accession>
<name>A0A452H6I5_9SAUR</name>
<dbReference type="SMART" id="SM00115">
    <property type="entry name" value="CASc"/>
    <property type="match status" value="1"/>
</dbReference>
<sequence>MSFICICEVYSMSGARLALTLCLLKDRPGAEKDIEALNKMYTTFGFRNTLVKDPTASQFQTELVLIRERIDQIRGPVSCSFVVIMAHGGSGVVTAADGRHVKLEELFAEMTNETCRALRGKPKVFIIQACRGGESAAQIPPPLSGELSTRFNYFIPTPAPWPRLHRGGSLGDICTYREHEKVGVVLPTLRGQLSKRKKLLK</sequence>
<dbReference type="GO" id="GO:0004197">
    <property type="term" value="F:cysteine-type endopeptidase activity"/>
    <property type="evidence" value="ECO:0007669"/>
    <property type="project" value="InterPro"/>
</dbReference>
<dbReference type="PRINTS" id="PR00376">
    <property type="entry name" value="IL1BCENZYME"/>
</dbReference>
<dbReference type="InterPro" id="IPR015917">
    <property type="entry name" value="Pept_C14A"/>
</dbReference>
<dbReference type="STRING" id="38772.ENSGAGP00000010281"/>
<dbReference type="PROSITE" id="PS01122">
    <property type="entry name" value="CASPASE_CYS"/>
    <property type="match status" value="1"/>
</dbReference>
<reference evidence="3" key="2">
    <citation type="submission" date="2025-08" db="UniProtKB">
        <authorList>
            <consortium name="Ensembl"/>
        </authorList>
    </citation>
    <scope>IDENTIFICATION</scope>
</reference>
<reference evidence="3" key="3">
    <citation type="submission" date="2025-09" db="UniProtKB">
        <authorList>
            <consortium name="Ensembl"/>
        </authorList>
    </citation>
    <scope>IDENTIFICATION</scope>
</reference>
<dbReference type="Ensembl" id="ENSGAGT00000011806.1">
    <property type="protein sequence ID" value="ENSGAGP00000010281.1"/>
    <property type="gene ID" value="ENSGAGG00000008054.1"/>
</dbReference>
<dbReference type="InterPro" id="IPR002398">
    <property type="entry name" value="Pept_C14"/>
</dbReference>
<comment type="similarity">
    <text evidence="1">Belongs to the peptidase C14A family.</text>
</comment>
<dbReference type="Gene3D" id="3.40.50.1460">
    <property type="match status" value="1"/>
</dbReference>
<reference evidence="4" key="1">
    <citation type="journal article" date="2017" name="PLoS ONE">
        <title>The Agassiz's desert tortoise genome provides a resource for the conservation of a threatened species.</title>
        <authorList>
            <person name="Tollis M."/>
            <person name="DeNardo D.F."/>
            <person name="Cornelius J.A."/>
            <person name="Dolby G.A."/>
            <person name="Edwards T."/>
            <person name="Henen B.T."/>
            <person name="Karl A.E."/>
            <person name="Murphy R.W."/>
            <person name="Kusumi K."/>
        </authorList>
    </citation>
    <scope>NUCLEOTIDE SEQUENCE [LARGE SCALE GENOMIC DNA]</scope>
</reference>
<protein>
    <recommendedName>
        <fullName evidence="2">Caspase family p20 domain-containing protein</fullName>
    </recommendedName>
</protein>